<dbReference type="AlphaFoldDB" id="A0A7S3UL65"/>
<gene>
    <name evidence="1" type="ORF">OMAR00292_LOCUS1664</name>
</gene>
<sequence length="144" mass="15005">MTGCSGESSSGCSLPDKTVYAQCKTEDQSKISDGDCFTAGGVVACVKGCGVPAGQSCVQDCYAKQCPDVSANCLTCYSNFYSCSECAVTKKEDPVSVCSDPYKMCVNADGCIPEWSGDAQCSSQDYTNVISSGCTTSERAANDF</sequence>
<reference evidence="1" key="1">
    <citation type="submission" date="2021-01" db="EMBL/GenBank/DDBJ databases">
        <authorList>
            <person name="Corre E."/>
            <person name="Pelletier E."/>
            <person name="Niang G."/>
            <person name="Scheremetjew M."/>
            <person name="Finn R."/>
            <person name="Kale V."/>
            <person name="Holt S."/>
            <person name="Cochrane G."/>
            <person name="Meng A."/>
            <person name="Brown T."/>
            <person name="Cohen L."/>
        </authorList>
    </citation>
    <scope>NUCLEOTIDE SEQUENCE</scope>
    <source>
        <strain evidence="1">CCMP1795</strain>
    </source>
</reference>
<evidence type="ECO:0000313" key="1">
    <source>
        <dbReference type="EMBL" id="CAE0615788.1"/>
    </source>
</evidence>
<organism evidence="1">
    <name type="scientific">Oxyrrhis marina</name>
    <name type="common">Dinoflagellate</name>
    <dbReference type="NCBI Taxonomy" id="2969"/>
    <lineage>
        <taxon>Eukaryota</taxon>
        <taxon>Sar</taxon>
        <taxon>Alveolata</taxon>
        <taxon>Dinophyceae</taxon>
        <taxon>Oxyrrhinales</taxon>
        <taxon>Oxyrrhinaceae</taxon>
        <taxon>Oxyrrhis</taxon>
    </lineage>
</organism>
<protein>
    <submittedName>
        <fullName evidence="1">Uncharacterized protein</fullName>
    </submittedName>
</protein>
<proteinExistence type="predicted"/>
<dbReference type="EMBL" id="HBIT01003673">
    <property type="protein sequence ID" value="CAE0615788.1"/>
    <property type="molecule type" value="Transcribed_RNA"/>
</dbReference>
<name>A0A7S3UL65_OXYMA</name>
<accession>A0A7S3UL65</accession>